<dbReference type="Proteomes" id="UP001419268">
    <property type="component" value="Unassembled WGS sequence"/>
</dbReference>
<feature type="signal peptide" evidence="1">
    <location>
        <begin position="1"/>
        <end position="20"/>
    </location>
</feature>
<evidence type="ECO:0000313" key="2">
    <source>
        <dbReference type="EMBL" id="KAK9089168.1"/>
    </source>
</evidence>
<evidence type="ECO:0000313" key="3">
    <source>
        <dbReference type="Proteomes" id="UP001419268"/>
    </source>
</evidence>
<name>A0AAP0EGX8_9MAGN</name>
<keyword evidence="1" id="KW-0732">Signal</keyword>
<protein>
    <submittedName>
        <fullName evidence="2">Uncharacterized protein</fullName>
    </submittedName>
</protein>
<sequence length="55" mass="6060">MVHIISRVILACLVFERVSLLLSSVGSFSSSHYFPGPSTLTLERDKGEAMLETFS</sequence>
<comment type="caution">
    <text evidence="2">The sequence shown here is derived from an EMBL/GenBank/DDBJ whole genome shotgun (WGS) entry which is preliminary data.</text>
</comment>
<proteinExistence type="predicted"/>
<reference evidence="2 3" key="1">
    <citation type="submission" date="2024-01" db="EMBL/GenBank/DDBJ databases">
        <title>Genome assemblies of Stephania.</title>
        <authorList>
            <person name="Yang L."/>
        </authorList>
    </citation>
    <scope>NUCLEOTIDE SEQUENCE [LARGE SCALE GENOMIC DNA]</scope>
    <source>
        <strain evidence="2">JXDWG</strain>
        <tissue evidence="2">Leaf</tissue>
    </source>
</reference>
<dbReference type="AlphaFoldDB" id="A0AAP0EGX8"/>
<gene>
    <name evidence="2" type="ORF">Scep_028250</name>
</gene>
<feature type="chain" id="PRO_5043012629" evidence="1">
    <location>
        <begin position="21"/>
        <end position="55"/>
    </location>
</feature>
<accession>A0AAP0EGX8</accession>
<keyword evidence="3" id="KW-1185">Reference proteome</keyword>
<organism evidence="2 3">
    <name type="scientific">Stephania cephalantha</name>
    <dbReference type="NCBI Taxonomy" id="152367"/>
    <lineage>
        <taxon>Eukaryota</taxon>
        <taxon>Viridiplantae</taxon>
        <taxon>Streptophyta</taxon>
        <taxon>Embryophyta</taxon>
        <taxon>Tracheophyta</taxon>
        <taxon>Spermatophyta</taxon>
        <taxon>Magnoliopsida</taxon>
        <taxon>Ranunculales</taxon>
        <taxon>Menispermaceae</taxon>
        <taxon>Menispermoideae</taxon>
        <taxon>Cissampelideae</taxon>
        <taxon>Stephania</taxon>
    </lineage>
</organism>
<evidence type="ECO:0000256" key="1">
    <source>
        <dbReference type="SAM" id="SignalP"/>
    </source>
</evidence>
<dbReference type="EMBL" id="JBBNAG010000012">
    <property type="protein sequence ID" value="KAK9089168.1"/>
    <property type="molecule type" value="Genomic_DNA"/>
</dbReference>